<comment type="catalytic activity">
    <reaction evidence="1">
        <text>guanosine(46) in tRNA + S-adenosyl-L-methionine = N(7)-methylguanosine(46) in tRNA + S-adenosyl-L-homocysteine</text>
        <dbReference type="Rhea" id="RHEA:42708"/>
        <dbReference type="Rhea" id="RHEA-COMP:10188"/>
        <dbReference type="Rhea" id="RHEA-COMP:10189"/>
        <dbReference type="ChEBI" id="CHEBI:57856"/>
        <dbReference type="ChEBI" id="CHEBI:59789"/>
        <dbReference type="ChEBI" id="CHEBI:74269"/>
        <dbReference type="ChEBI" id="CHEBI:74480"/>
        <dbReference type="EC" id="2.1.1.33"/>
    </reaction>
</comment>
<dbReference type="GO" id="GO:0032259">
    <property type="term" value="P:methylation"/>
    <property type="evidence" value="ECO:0007669"/>
    <property type="project" value="UniProtKB-KW"/>
</dbReference>
<evidence type="ECO:0000256" key="2">
    <source>
        <dbReference type="ARBA" id="ARBA00003015"/>
    </source>
</evidence>
<dbReference type="InterPro" id="IPR050714">
    <property type="entry name" value="Cobalamin_biosynth_MTase"/>
</dbReference>
<keyword evidence="7" id="KW-0808">Transferase</keyword>
<dbReference type="NCBIfam" id="NF005640">
    <property type="entry name" value="PRK07402.1"/>
    <property type="match status" value="1"/>
</dbReference>
<keyword evidence="6" id="KW-0489">Methyltransferase</keyword>
<keyword evidence="5" id="KW-0169">Cobalamin biosynthesis</keyword>
<accession>A0A928VNC8</accession>
<keyword evidence="8" id="KW-0949">S-adenosyl-L-methionine</keyword>
<dbReference type="SUPFAM" id="SSF53335">
    <property type="entry name" value="S-adenosyl-L-methionine-dependent methyltransferases"/>
    <property type="match status" value="1"/>
</dbReference>
<organism evidence="10 11">
    <name type="scientific">Romeriopsis navalis LEGE 11480</name>
    <dbReference type="NCBI Taxonomy" id="2777977"/>
    <lineage>
        <taxon>Bacteria</taxon>
        <taxon>Bacillati</taxon>
        <taxon>Cyanobacteriota</taxon>
        <taxon>Cyanophyceae</taxon>
        <taxon>Leptolyngbyales</taxon>
        <taxon>Leptolyngbyaceae</taxon>
        <taxon>Romeriopsis</taxon>
        <taxon>Romeriopsis navalis</taxon>
    </lineage>
</organism>
<evidence type="ECO:0000256" key="3">
    <source>
        <dbReference type="ARBA" id="ARBA00004953"/>
    </source>
</evidence>
<protein>
    <recommendedName>
        <fullName evidence="4">tRNA (guanine(46)-N(7))-methyltransferase</fullName>
        <ecNumber evidence="4">2.1.1.33</ecNumber>
    </recommendedName>
</protein>
<comment type="function">
    <text evidence="2">Catalyzes the formation of N(7)-methylguanine at position 46 (m7G46) in tRNA.</text>
</comment>
<comment type="caution">
    <text evidence="10">The sequence shown here is derived from an EMBL/GenBank/DDBJ whole genome shotgun (WGS) entry which is preliminary data.</text>
</comment>
<dbReference type="InterPro" id="IPR029063">
    <property type="entry name" value="SAM-dependent_MTases_sf"/>
</dbReference>
<evidence type="ECO:0000256" key="4">
    <source>
        <dbReference type="ARBA" id="ARBA00011977"/>
    </source>
</evidence>
<dbReference type="Gene3D" id="3.40.50.150">
    <property type="entry name" value="Vaccinia Virus protein VP39"/>
    <property type="match status" value="1"/>
</dbReference>
<dbReference type="PANTHER" id="PTHR43182:SF1">
    <property type="entry name" value="COBALT-PRECORRIN-7 C(5)-METHYLTRANSFERASE"/>
    <property type="match status" value="1"/>
</dbReference>
<dbReference type="EMBL" id="JADEXQ010000073">
    <property type="protein sequence ID" value="MBE9031716.1"/>
    <property type="molecule type" value="Genomic_DNA"/>
</dbReference>
<dbReference type="RefSeq" id="WP_264326543.1">
    <property type="nucleotide sequence ID" value="NZ_JADEXQ010000073.1"/>
</dbReference>
<keyword evidence="9" id="KW-0819">tRNA processing</keyword>
<dbReference type="InterPro" id="IPR014008">
    <property type="entry name" value="Cbl_synth_MTase_CbiT"/>
</dbReference>
<dbReference type="InterPro" id="IPR003358">
    <property type="entry name" value="tRNA_(Gua-N-7)_MeTrfase_Trmb"/>
</dbReference>
<evidence type="ECO:0000256" key="9">
    <source>
        <dbReference type="ARBA" id="ARBA00022694"/>
    </source>
</evidence>
<dbReference type="Pfam" id="PF02390">
    <property type="entry name" value="Methyltransf_4"/>
    <property type="match status" value="1"/>
</dbReference>
<dbReference type="EC" id="2.1.1.33" evidence="4"/>
<keyword evidence="11" id="KW-1185">Reference proteome</keyword>
<evidence type="ECO:0000256" key="8">
    <source>
        <dbReference type="ARBA" id="ARBA00022691"/>
    </source>
</evidence>
<evidence type="ECO:0000256" key="7">
    <source>
        <dbReference type="ARBA" id="ARBA00022679"/>
    </source>
</evidence>
<sequence length="199" mass="21546">MSLWNCVTPGIPDNLFEMIDGIPMSQREIRLLLLSHLQLTANSVLWDIGAGTGTIPVEAGLLCPQGKIIAVERDEEVASLIQRNCDRFGVTNVEIVTGSAPDCLSEIDGAPDRVCIEGSKSIQDTLAAVWQSLQPNGRIVTTANSLDNLYQVSESFTALQVQNMEVVQASMNRLEKRGTSQAFVAVNPIFILSGQKSDS</sequence>
<evidence type="ECO:0000256" key="1">
    <source>
        <dbReference type="ARBA" id="ARBA00000142"/>
    </source>
</evidence>
<evidence type="ECO:0000313" key="10">
    <source>
        <dbReference type="EMBL" id="MBE9031716.1"/>
    </source>
</evidence>
<evidence type="ECO:0000256" key="5">
    <source>
        <dbReference type="ARBA" id="ARBA00022573"/>
    </source>
</evidence>
<gene>
    <name evidence="10" type="primary">cbiT</name>
    <name evidence="10" type="ORF">IQ266_18445</name>
</gene>
<dbReference type="CDD" id="cd02440">
    <property type="entry name" value="AdoMet_MTases"/>
    <property type="match status" value="1"/>
</dbReference>
<comment type="pathway">
    <text evidence="3">Cofactor biosynthesis; adenosylcobalamin biosynthesis.</text>
</comment>
<dbReference type="Proteomes" id="UP000625316">
    <property type="component" value="Unassembled WGS sequence"/>
</dbReference>
<dbReference type="AlphaFoldDB" id="A0A928VNC8"/>
<dbReference type="GO" id="GO:0009236">
    <property type="term" value="P:cobalamin biosynthetic process"/>
    <property type="evidence" value="ECO:0007669"/>
    <property type="project" value="UniProtKB-KW"/>
</dbReference>
<name>A0A928VNC8_9CYAN</name>
<proteinExistence type="predicted"/>
<evidence type="ECO:0000313" key="11">
    <source>
        <dbReference type="Proteomes" id="UP000625316"/>
    </source>
</evidence>
<dbReference type="NCBIfam" id="TIGR02469">
    <property type="entry name" value="CbiT"/>
    <property type="match status" value="1"/>
</dbReference>
<dbReference type="GO" id="GO:0008276">
    <property type="term" value="F:protein methyltransferase activity"/>
    <property type="evidence" value="ECO:0007669"/>
    <property type="project" value="InterPro"/>
</dbReference>
<evidence type="ECO:0000256" key="6">
    <source>
        <dbReference type="ARBA" id="ARBA00022603"/>
    </source>
</evidence>
<reference evidence="10" key="1">
    <citation type="submission" date="2020-10" db="EMBL/GenBank/DDBJ databases">
        <authorList>
            <person name="Castelo-Branco R."/>
            <person name="Eusebio N."/>
            <person name="Adriana R."/>
            <person name="Vieira A."/>
            <person name="Brugerolle De Fraissinette N."/>
            <person name="Rezende De Castro R."/>
            <person name="Schneider M.P."/>
            <person name="Vasconcelos V."/>
            <person name="Leao P.N."/>
        </authorList>
    </citation>
    <scope>NUCLEOTIDE SEQUENCE</scope>
    <source>
        <strain evidence="10">LEGE 11480</strain>
    </source>
</reference>
<dbReference type="PANTHER" id="PTHR43182">
    <property type="entry name" value="COBALT-PRECORRIN-6B C(15)-METHYLTRANSFERASE (DECARBOXYLATING)"/>
    <property type="match status" value="1"/>
</dbReference>